<keyword evidence="4" id="KW-1185">Reference proteome</keyword>
<accession>A0A1G9Z1I7</accession>
<name>A0A1G9Z1I7_9EURY</name>
<sequence length="224" mass="25385">MSELFPDRIETERLVLEHESPADADLFERYRHLSTDATDPEAFEYIPVSPHEHPQDTAEMLGHRHERWVDGIGATYVVRPKDGASEVQHASDGRAGDARDAGPPAGEAELLADWEHRSAYFAFGLRKRFWGRGYSGERAAALVSLAFDRLDLELVSVTHLAANENSRRAVEKYVDRFGGRREGTVRNQITLDDEPVDTVRYSISRAEYEASDPDRDHTFRDSED</sequence>
<dbReference type="GO" id="GO:0008999">
    <property type="term" value="F:protein-N-terminal-alanine acetyltransferase activity"/>
    <property type="evidence" value="ECO:0007669"/>
    <property type="project" value="TreeGrafter"/>
</dbReference>
<dbReference type="AlphaFoldDB" id="A0A1G9Z1I7"/>
<dbReference type="Pfam" id="PF13302">
    <property type="entry name" value="Acetyltransf_3"/>
    <property type="match status" value="1"/>
</dbReference>
<dbReference type="PANTHER" id="PTHR43441">
    <property type="entry name" value="RIBOSOMAL-PROTEIN-SERINE ACETYLTRANSFERASE"/>
    <property type="match status" value="1"/>
</dbReference>
<keyword evidence="3" id="KW-0808">Transferase</keyword>
<feature type="domain" description="N-acetyltransferase" evidence="2">
    <location>
        <begin position="13"/>
        <end position="172"/>
    </location>
</feature>
<evidence type="ECO:0000313" key="3">
    <source>
        <dbReference type="EMBL" id="SDN14593.1"/>
    </source>
</evidence>
<proteinExistence type="predicted"/>
<dbReference type="Proteomes" id="UP000199370">
    <property type="component" value="Unassembled WGS sequence"/>
</dbReference>
<dbReference type="EMBL" id="FNIA01000017">
    <property type="protein sequence ID" value="SDN14593.1"/>
    <property type="molecule type" value="Genomic_DNA"/>
</dbReference>
<dbReference type="SUPFAM" id="SSF55729">
    <property type="entry name" value="Acyl-CoA N-acyltransferases (Nat)"/>
    <property type="match status" value="1"/>
</dbReference>
<gene>
    <name evidence="3" type="ORF">SAMN05192554_11718</name>
</gene>
<dbReference type="GO" id="GO:1990189">
    <property type="term" value="F:protein N-terminal-serine acetyltransferase activity"/>
    <property type="evidence" value="ECO:0007669"/>
    <property type="project" value="TreeGrafter"/>
</dbReference>
<dbReference type="PANTHER" id="PTHR43441:SF11">
    <property type="entry name" value="RIBOSOMAL-PROTEIN-SERINE ACETYLTRANSFERASE"/>
    <property type="match status" value="1"/>
</dbReference>
<evidence type="ECO:0000313" key="4">
    <source>
        <dbReference type="Proteomes" id="UP000199370"/>
    </source>
</evidence>
<protein>
    <submittedName>
        <fullName evidence="3">Protein N-acetyltransferase, RimJ/RimL family</fullName>
    </submittedName>
</protein>
<dbReference type="InterPro" id="IPR016181">
    <property type="entry name" value="Acyl_CoA_acyltransferase"/>
</dbReference>
<feature type="region of interest" description="Disordered" evidence="1">
    <location>
        <begin position="84"/>
        <end position="104"/>
    </location>
</feature>
<organism evidence="3 4">
    <name type="scientific">Haloarchaeobius iranensis</name>
    <dbReference type="NCBI Taxonomy" id="996166"/>
    <lineage>
        <taxon>Archaea</taxon>
        <taxon>Methanobacteriati</taxon>
        <taxon>Methanobacteriota</taxon>
        <taxon>Stenosarchaea group</taxon>
        <taxon>Halobacteria</taxon>
        <taxon>Halobacteriales</taxon>
        <taxon>Halorubellaceae</taxon>
        <taxon>Haloarchaeobius</taxon>
    </lineage>
</organism>
<evidence type="ECO:0000256" key="1">
    <source>
        <dbReference type="SAM" id="MobiDB-lite"/>
    </source>
</evidence>
<dbReference type="GO" id="GO:0005737">
    <property type="term" value="C:cytoplasm"/>
    <property type="evidence" value="ECO:0007669"/>
    <property type="project" value="TreeGrafter"/>
</dbReference>
<dbReference type="Gene3D" id="3.40.630.30">
    <property type="match status" value="1"/>
</dbReference>
<dbReference type="InterPro" id="IPR051908">
    <property type="entry name" value="Ribosomal_N-acetyltransferase"/>
</dbReference>
<evidence type="ECO:0000259" key="2">
    <source>
        <dbReference type="Pfam" id="PF13302"/>
    </source>
</evidence>
<feature type="compositionally biased region" description="Basic and acidic residues" evidence="1">
    <location>
        <begin position="84"/>
        <end position="100"/>
    </location>
</feature>
<dbReference type="STRING" id="996166.SAMN05192554_11718"/>
<reference evidence="3 4" key="1">
    <citation type="submission" date="2016-10" db="EMBL/GenBank/DDBJ databases">
        <authorList>
            <person name="de Groot N.N."/>
        </authorList>
    </citation>
    <scope>NUCLEOTIDE SEQUENCE [LARGE SCALE GENOMIC DNA]</scope>
    <source>
        <strain evidence="4">EB21,IBRC-M 10013,KCTC 4048</strain>
    </source>
</reference>
<dbReference type="InterPro" id="IPR000182">
    <property type="entry name" value="GNAT_dom"/>
</dbReference>